<dbReference type="Proteomes" id="UP000001508">
    <property type="component" value="Chromosome"/>
</dbReference>
<dbReference type="HOGENOM" id="CLU_1977914_0_0_7"/>
<keyword evidence="2" id="KW-1185">Reference proteome</keyword>
<protein>
    <submittedName>
        <fullName evidence="1">Uncharacterized protein</fullName>
    </submittedName>
</protein>
<evidence type="ECO:0000313" key="1">
    <source>
        <dbReference type="EMBL" id="ADH85710.1"/>
    </source>
</evidence>
<evidence type="ECO:0000313" key="2">
    <source>
        <dbReference type="Proteomes" id="UP000001508"/>
    </source>
</evidence>
<sequence>MVGIGLDPIFDAAPGAWNIMWLTSAEKLESLLAYGDDPGQFPASLGSMPLAIATALQAHGDRLLGELAEEMKPRQFLDYLRNNKVDPIINQIHGHDIWFDIASDNIKKHYIELADNVNPVDFRQGG</sequence>
<proteinExistence type="predicted"/>
<dbReference type="InParanoid" id="D6Z2D5"/>
<dbReference type="EMBL" id="CP001940">
    <property type="protein sequence ID" value="ADH85710.1"/>
    <property type="molecule type" value="Genomic_DNA"/>
</dbReference>
<dbReference type="KEGG" id="dak:DaAHT2_1010"/>
<gene>
    <name evidence="1" type="ordered locus">DaAHT2_1010</name>
</gene>
<name>D6Z2D5_DESAT</name>
<accession>D6Z2D5</accession>
<organism evidence="1 2">
    <name type="scientific">Desulfurivibrio alkaliphilus (strain DSM 19089 / UNIQEM U267 / AHT2)</name>
    <dbReference type="NCBI Taxonomy" id="589865"/>
    <lineage>
        <taxon>Bacteria</taxon>
        <taxon>Pseudomonadati</taxon>
        <taxon>Thermodesulfobacteriota</taxon>
        <taxon>Desulfobulbia</taxon>
        <taxon>Desulfobulbales</taxon>
        <taxon>Desulfobulbaceae</taxon>
        <taxon>Desulfurivibrio</taxon>
    </lineage>
</organism>
<dbReference type="AlphaFoldDB" id="D6Z2D5"/>
<reference evidence="2" key="1">
    <citation type="submission" date="2010-02" db="EMBL/GenBank/DDBJ databases">
        <title>Complete sequence of Desulfurivibrio alkaliphilus AHT2.</title>
        <authorList>
            <consortium name="US DOE Joint Genome Institute"/>
            <person name="Pitluck S."/>
            <person name="Chertkov O."/>
            <person name="Detter J.C."/>
            <person name="Han C."/>
            <person name="Tapia R."/>
            <person name="Larimer F."/>
            <person name="Land M."/>
            <person name="Hauser L."/>
            <person name="Kyrpides N."/>
            <person name="Mikhailova N."/>
            <person name="Sorokin D.Y."/>
            <person name="Muyzer G."/>
            <person name="Woyke T."/>
        </authorList>
    </citation>
    <scope>NUCLEOTIDE SEQUENCE [LARGE SCALE GENOMIC DNA]</scope>
    <source>
        <strain evidence="2">DSM 19089 / UNIQEM U267 / AHT2</strain>
    </source>
</reference>